<evidence type="ECO:0000313" key="2">
    <source>
        <dbReference type="EMBL" id="KAF3955143.1"/>
    </source>
</evidence>
<gene>
    <name evidence="2" type="ORF">CMV_019609</name>
</gene>
<dbReference type="Proteomes" id="UP000737018">
    <property type="component" value="Unassembled WGS sequence"/>
</dbReference>
<dbReference type="EMBL" id="JRKL02003469">
    <property type="protein sequence ID" value="KAF3955143.1"/>
    <property type="molecule type" value="Genomic_DNA"/>
</dbReference>
<dbReference type="AlphaFoldDB" id="A0A8J4QPK2"/>
<evidence type="ECO:0000259" key="1">
    <source>
        <dbReference type="Pfam" id="PF22241"/>
    </source>
</evidence>
<proteinExistence type="predicted"/>
<feature type="domain" description="PSMD12/CSN4-like N-terminal" evidence="1">
    <location>
        <begin position="40"/>
        <end position="69"/>
    </location>
</feature>
<accession>A0A8J4QPK2</accession>
<evidence type="ECO:0000313" key="3">
    <source>
        <dbReference type="Proteomes" id="UP000737018"/>
    </source>
</evidence>
<reference evidence="2" key="1">
    <citation type="submission" date="2020-03" db="EMBL/GenBank/DDBJ databases">
        <title>Castanea mollissima Vanexum genome sequencing.</title>
        <authorList>
            <person name="Staton M."/>
        </authorList>
    </citation>
    <scope>NUCLEOTIDE SEQUENCE</scope>
    <source>
        <tissue evidence="2">Leaf</tissue>
    </source>
</reference>
<sequence length="71" mass="8223">MVEFEQSTYSITILVQNSCLTAKFNTRVVPFFPITLFDYQALQVETFGAMAKIEKIAFILEQLQVRLCLDR</sequence>
<comment type="caution">
    <text evidence="2">The sequence shown here is derived from an EMBL/GenBank/DDBJ whole genome shotgun (WGS) entry which is preliminary data.</text>
</comment>
<protein>
    <recommendedName>
        <fullName evidence="1">PSMD12/CSN4-like N-terminal domain-containing protein</fullName>
    </recommendedName>
</protein>
<keyword evidence="3" id="KW-1185">Reference proteome</keyword>
<dbReference type="InterPro" id="IPR054559">
    <property type="entry name" value="PSMD12-CSN4-like_N"/>
</dbReference>
<dbReference type="Pfam" id="PF22241">
    <property type="entry name" value="PSMD12-CSN4_N"/>
    <property type="match status" value="1"/>
</dbReference>
<name>A0A8J4QPK2_9ROSI</name>
<organism evidence="2 3">
    <name type="scientific">Castanea mollissima</name>
    <name type="common">Chinese chestnut</name>
    <dbReference type="NCBI Taxonomy" id="60419"/>
    <lineage>
        <taxon>Eukaryota</taxon>
        <taxon>Viridiplantae</taxon>
        <taxon>Streptophyta</taxon>
        <taxon>Embryophyta</taxon>
        <taxon>Tracheophyta</taxon>
        <taxon>Spermatophyta</taxon>
        <taxon>Magnoliopsida</taxon>
        <taxon>eudicotyledons</taxon>
        <taxon>Gunneridae</taxon>
        <taxon>Pentapetalae</taxon>
        <taxon>rosids</taxon>
        <taxon>fabids</taxon>
        <taxon>Fagales</taxon>
        <taxon>Fagaceae</taxon>
        <taxon>Castanea</taxon>
    </lineage>
</organism>